<keyword evidence="2" id="KW-1185">Reference proteome</keyword>
<evidence type="ECO:0000313" key="1">
    <source>
        <dbReference type="EMBL" id="RZS96429.1"/>
    </source>
</evidence>
<dbReference type="EMBL" id="SGXG01000001">
    <property type="protein sequence ID" value="RZS96429.1"/>
    <property type="molecule type" value="Genomic_DNA"/>
</dbReference>
<reference evidence="1 2" key="1">
    <citation type="submission" date="2019-02" db="EMBL/GenBank/DDBJ databases">
        <title>Genomic Encyclopedia of Archaeal and Bacterial Type Strains, Phase II (KMG-II): from individual species to whole genera.</title>
        <authorList>
            <person name="Goeker M."/>
        </authorList>
    </citation>
    <scope>NUCLEOTIDE SEQUENCE [LARGE SCALE GENOMIC DNA]</scope>
    <source>
        <strain evidence="1 2">DSM 21411</strain>
    </source>
</reference>
<comment type="caution">
    <text evidence="1">The sequence shown here is derived from an EMBL/GenBank/DDBJ whole genome shotgun (WGS) entry which is preliminary data.</text>
</comment>
<evidence type="ECO:0000313" key="2">
    <source>
        <dbReference type="Proteomes" id="UP000292209"/>
    </source>
</evidence>
<dbReference type="Proteomes" id="UP000292209">
    <property type="component" value="Unassembled WGS sequence"/>
</dbReference>
<organism evidence="1 2">
    <name type="scientific">Cecembia calidifontis</name>
    <dbReference type="NCBI Taxonomy" id="1187080"/>
    <lineage>
        <taxon>Bacteria</taxon>
        <taxon>Pseudomonadati</taxon>
        <taxon>Bacteroidota</taxon>
        <taxon>Cytophagia</taxon>
        <taxon>Cytophagales</taxon>
        <taxon>Cyclobacteriaceae</taxon>
        <taxon>Cecembia</taxon>
    </lineage>
</organism>
<protein>
    <submittedName>
        <fullName evidence="1">Uncharacterized protein</fullName>
    </submittedName>
</protein>
<gene>
    <name evidence="1" type="ORF">BC751_2000</name>
</gene>
<name>A0A4V2F6I4_9BACT</name>
<proteinExistence type="predicted"/>
<dbReference type="AlphaFoldDB" id="A0A4V2F6I4"/>
<sequence>MSPAFEEITRITHFLKMLLFCEGSIFCLIKFGRLNSVANGHFSSYLSILNGRELWT</sequence>
<accession>A0A4V2F6I4</accession>